<dbReference type="AlphaFoldDB" id="A0A430KU40"/>
<organism evidence="1 2">
    <name type="scientific">Amphritea opalescens</name>
    <dbReference type="NCBI Taxonomy" id="2490544"/>
    <lineage>
        <taxon>Bacteria</taxon>
        <taxon>Pseudomonadati</taxon>
        <taxon>Pseudomonadota</taxon>
        <taxon>Gammaproteobacteria</taxon>
        <taxon>Oceanospirillales</taxon>
        <taxon>Oceanospirillaceae</taxon>
        <taxon>Amphritea</taxon>
    </lineage>
</organism>
<dbReference type="RefSeq" id="WP_126157592.1">
    <property type="nucleotide sequence ID" value="NZ_RQXW01000003.1"/>
</dbReference>
<dbReference type="OrthoDB" id="9811423at2"/>
<keyword evidence="2" id="KW-1185">Reference proteome</keyword>
<dbReference type="PANTHER" id="PTHR35175">
    <property type="entry name" value="DUF1289 DOMAIN-CONTAINING PROTEIN"/>
    <property type="match status" value="1"/>
</dbReference>
<protein>
    <submittedName>
        <fullName evidence="1">DUF1289 domain-containing protein</fullName>
    </submittedName>
</protein>
<name>A0A430KU40_9GAMM</name>
<gene>
    <name evidence="1" type="ORF">EH243_05275</name>
</gene>
<evidence type="ECO:0000313" key="1">
    <source>
        <dbReference type="EMBL" id="RTE67007.1"/>
    </source>
</evidence>
<proteinExistence type="predicted"/>
<reference evidence="1 2" key="1">
    <citation type="submission" date="2018-11" db="EMBL/GenBank/DDBJ databases">
        <title>The draft genome sequence of Amphritea opalescens ANRC-JH13T.</title>
        <authorList>
            <person name="Fang Z."/>
            <person name="Zhang Y."/>
            <person name="Han X."/>
        </authorList>
    </citation>
    <scope>NUCLEOTIDE SEQUENCE [LARGE SCALE GENOMIC DNA]</scope>
    <source>
        <strain evidence="1 2">ANRC-JH13</strain>
    </source>
</reference>
<comment type="caution">
    <text evidence="1">The sequence shown here is derived from an EMBL/GenBank/DDBJ whole genome shotgun (WGS) entry which is preliminary data.</text>
</comment>
<dbReference type="EMBL" id="RQXW01000003">
    <property type="protein sequence ID" value="RTE67007.1"/>
    <property type="molecule type" value="Genomic_DNA"/>
</dbReference>
<dbReference type="Pfam" id="PF06945">
    <property type="entry name" value="DUF1289"/>
    <property type="match status" value="1"/>
</dbReference>
<dbReference type="InterPro" id="IPR010710">
    <property type="entry name" value="DUF1289"/>
</dbReference>
<dbReference type="Proteomes" id="UP000283087">
    <property type="component" value="Unassembled WGS sequence"/>
</dbReference>
<sequence length="65" mass="7183">MTNENASPRPVHSPCIGVCALDEKDLCIACRRSGMEIAEWGVLDDAEKRAVLALIRQREADDKQS</sequence>
<evidence type="ECO:0000313" key="2">
    <source>
        <dbReference type="Proteomes" id="UP000283087"/>
    </source>
</evidence>
<dbReference type="PANTHER" id="PTHR35175:SF2">
    <property type="entry name" value="DUF1289 DOMAIN-CONTAINING PROTEIN"/>
    <property type="match status" value="1"/>
</dbReference>
<accession>A0A430KU40</accession>